<evidence type="ECO:0000313" key="2">
    <source>
        <dbReference type="EMBL" id="CEL11728.1"/>
    </source>
</evidence>
<proteinExistence type="predicted"/>
<protein>
    <submittedName>
        <fullName evidence="2">Uncharacterized protein</fullName>
    </submittedName>
</protein>
<organism evidence="2 3">
    <name type="scientific">Aspergillus calidoustus</name>
    <dbReference type="NCBI Taxonomy" id="454130"/>
    <lineage>
        <taxon>Eukaryota</taxon>
        <taxon>Fungi</taxon>
        <taxon>Dikarya</taxon>
        <taxon>Ascomycota</taxon>
        <taxon>Pezizomycotina</taxon>
        <taxon>Eurotiomycetes</taxon>
        <taxon>Eurotiomycetidae</taxon>
        <taxon>Eurotiales</taxon>
        <taxon>Aspergillaceae</taxon>
        <taxon>Aspergillus</taxon>
        <taxon>Aspergillus subgen. Nidulantes</taxon>
    </lineage>
</organism>
<gene>
    <name evidence="2" type="ORF">ASPCAL14825</name>
</gene>
<dbReference type="STRING" id="454130.A0A0U5GIZ2"/>
<sequence>METKLTSEALSPSLPRSDSTTAEPSAHAEPFETLTPAHLEQDPTDVDSAYAESPEDATESLSLSMLDYRFEHGRRYHAWHDVAYWGPNDEQAQKLQEISHHMYYITFDERLFLAPVINPQAILDVGTEMSPMRSQPLELLGWIFRPFNPHLSLRPARSK</sequence>
<evidence type="ECO:0000313" key="3">
    <source>
        <dbReference type="Proteomes" id="UP000054771"/>
    </source>
</evidence>
<feature type="compositionally biased region" description="Polar residues" evidence="1">
    <location>
        <begin position="1"/>
        <end position="23"/>
    </location>
</feature>
<accession>A0A0U5GIZ2</accession>
<keyword evidence="3" id="KW-1185">Reference proteome</keyword>
<feature type="region of interest" description="Disordered" evidence="1">
    <location>
        <begin position="1"/>
        <end position="56"/>
    </location>
</feature>
<dbReference type="AlphaFoldDB" id="A0A0U5GIZ2"/>
<dbReference type="EMBL" id="CDMC01000030">
    <property type="protein sequence ID" value="CEL11728.1"/>
    <property type="molecule type" value="Genomic_DNA"/>
</dbReference>
<dbReference type="OrthoDB" id="2013972at2759"/>
<evidence type="ECO:0000256" key="1">
    <source>
        <dbReference type="SAM" id="MobiDB-lite"/>
    </source>
</evidence>
<reference evidence="3" key="1">
    <citation type="journal article" date="2016" name="Genome Announc.">
        <title>Draft genome sequences of fungus Aspergillus calidoustus.</title>
        <authorList>
            <person name="Horn F."/>
            <person name="Linde J."/>
            <person name="Mattern D.J."/>
            <person name="Walther G."/>
            <person name="Guthke R."/>
            <person name="Scherlach K."/>
            <person name="Martin K."/>
            <person name="Brakhage A.A."/>
            <person name="Petzke L."/>
            <person name="Valiante V."/>
        </authorList>
    </citation>
    <scope>NUCLEOTIDE SEQUENCE [LARGE SCALE GENOMIC DNA]</scope>
    <source>
        <strain evidence="3">SF006504</strain>
    </source>
</reference>
<name>A0A0U5GIZ2_ASPCI</name>
<dbReference type="Proteomes" id="UP000054771">
    <property type="component" value="Unassembled WGS sequence"/>
</dbReference>